<dbReference type="InterPro" id="IPR055374">
    <property type="entry name" value="Ribophorin_II_3rd"/>
</dbReference>
<evidence type="ECO:0000313" key="8">
    <source>
        <dbReference type="Proteomes" id="UP000321570"/>
    </source>
</evidence>
<protein>
    <recommendedName>
        <fullName evidence="1 3">Dolichyl-diphosphooligosaccharide--protein glycosyltransferase subunit 2</fullName>
    </recommendedName>
    <alternativeName>
        <fullName evidence="3">Ribophorin-2</fullName>
    </alternativeName>
</protein>
<dbReference type="EMBL" id="CABIJS010000123">
    <property type="protein sequence ID" value="VUZ44347.1"/>
    <property type="molecule type" value="Genomic_DNA"/>
</dbReference>
<dbReference type="InterPro" id="IPR055373">
    <property type="entry name" value="Ribophorin_II_N"/>
</dbReference>
<dbReference type="PANTHER" id="PTHR12640:SF0">
    <property type="entry name" value="DOLICHYL-DIPHOSPHOOLIGOSACCHARIDE--PROTEIN GLYCOSYLTRANSFERASE SUBUNIT 2"/>
    <property type="match status" value="1"/>
</dbReference>
<dbReference type="Proteomes" id="UP000321570">
    <property type="component" value="Unassembled WGS sequence"/>
</dbReference>
<dbReference type="PANTHER" id="PTHR12640">
    <property type="entry name" value="RIBOPHORIN II"/>
    <property type="match status" value="1"/>
</dbReference>
<organism evidence="7 8">
    <name type="scientific">Hymenolepis diminuta</name>
    <name type="common">Rat tapeworm</name>
    <dbReference type="NCBI Taxonomy" id="6216"/>
    <lineage>
        <taxon>Eukaryota</taxon>
        <taxon>Metazoa</taxon>
        <taxon>Spiralia</taxon>
        <taxon>Lophotrochozoa</taxon>
        <taxon>Platyhelminthes</taxon>
        <taxon>Cestoda</taxon>
        <taxon>Eucestoda</taxon>
        <taxon>Cyclophyllidea</taxon>
        <taxon>Hymenolepididae</taxon>
        <taxon>Hymenolepis</taxon>
    </lineage>
</organism>
<accession>A0A564YAP0</accession>
<keyword evidence="3" id="KW-0732">Signal</keyword>
<feature type="signal peptide" evidence="3">
    <location>
        <begin position="1"/>
        <end position="17"/>
    </location>
</feature>
<feature type="chain" id="PRO_5022256778" description="Dolichyl-diphosphooligosaccharide--protein glycosyltransferase subunit 2" evidence="3">
    <location>
        <begin position="18"/>
        <end position="480"/>
    </location>
</feature>
<comment type="similarity">
    <text evidence="3">Belongs to the SWP1 family.</text>
</comment>
<evidence type="ECO:0000256" key="2">
    <source>
        <dbReference type="ARBA" id="ARBA00046750"/>
    </source>
</evidence>
<comment type="pathway">
    <text evidence="3">Protein modification; protein glycosylation.</text>
</comment>
<evidence type="ECO:0000313" key="7">
    <source>
        <dbReference type="EMBL" id="VUZ44347.1"/>
    </source>
</evidence>
<dbReference type="InterPro" id="IPR008814">
    <property type="entry name" value="Swp1"/>
</dbReference>
<dbReference type="AlphaFoldDB" id="A0A564YAP0"/>
<gene>
    <name evidence="7" type="ORF">WMSIL1_LOCUS4640</name>
</gene>
<dbReference type="Pfam" id="PF23861">
    <property type="entry name" value="Ribophorin_II_2nd"/>
    <property type="match status" value="1"/>
</dbReference>
<feature type="domain" description="Ribophorin II second" evidence="6">
    <location>
        <begin position="291"/>
        <end position="386"/>
    </location>
</feature>
<proteinExistence type="inferred from homology"/>
<feature type="domain" description="Ribophorin II N-terminal" evidence="4">
    <location>
        <begin position="33"/>
        <end position="268"/>
    </location>
</feature>
<dbReference type="InterPro" id="IPR055375">
    <property type="entry name" value="Ribophorin_II_2nd"/>
</dbReference>
<feature type="domain" description="Ribophorin II third" evidence="5">
    <location>
        <begin position="397"/>
        <end position="479"/>
    </location>
</feature>
<dbReference type="GO" id="GO:0008250">
    <property type="term" value="C:oligosaccharyltransferase complex"/>
    <property type="evidence" value="ECO:0007669"/>
    <property type="project" value="UniProtKB-UniRule"/>
</dbReference>
<comment type="subunit">
    <text evidence="2">Component of the oligosaccharyltransferase (OST) complex. OST exists in two different complex forms which contain common core subunits RPN1, RPN2, OST48, OST4, DAD1 and TMEM258, either STT3A or STT3B as catalytic subunits, and form-specific accessory subunits. STT3A complex assembly occurs through the formation of 3 subcomplexes. Subcomplex 1 contains RPN1 and TMEM258, subcomplex 2 contains the STT3A-specific subunits STT3A, DC2/OSTC, and KCP2 as well as the core subunit OST4, and subcomplex 3 contains RPN2, DAD1, and OST48. The STT3A complex can form stable complexes with the Sec61 complex or with both the Sec61 and TRAP complexes. Interacts with DDI2. Interacts with TMEM35A/NACHO.</text>
</comment>
<evidence type="ECO:0000256" key="1">
    <source>
        <dbReference type="ARBA" id="ARBA00017612"/>
    </source>
</evidence>
<dbReference type="UniPathway" id="UPA00378"/>
<keyword evidence="3" id="KW-0256">Endoplasmic reticulum</keyword>
<keyword evidence="8" id="KW-1185">Reference proteome</keyword>
<name>A0A564YAP0_HYMDI</name>
<evidence type="ECO:0000256" key="3">
    <source>
        <dbReference type="RuleBase" id="RU366029"/>
    </source>
</evidence>
<sequence>MIRFWLSVTLVTVAASAASMEESTTLALPIGALNDQDKQHFKEIFSSFKKDSIKEAHYAHIGGSVFDFNSLEGVSCDTLKTYFDSSDLEMQYYALSAARGVKSCIPKISQSSLLGEALKGERLTIDQLYYIVASASFASSPIDKAEVLKLLNKFAAKETSPSGLSAILATVALVKGATDMELEAFSPLVKKIAEQADEADGIILFFERGAYTTAFAIESIFQYSTAVKKAPALTERQIIKFYNFLYARRRAHQIRTSARLASAFKVLSTNSFMNPVAVYGATASECAGVSGILVTSSRLLHLRLFDILGNQLDANVTVQAGSLVPVAESAIPVGRVGELKRFKEMFEVDLAKVGALPRGHYNLELTVTQKEKKLAGLSKAMIPLRVVSPVKINKVHLKVQDSSKTLFDSALKYPEKTEVRMQHSARFRFSFVLEDGVAAATQSTPTPHQVFVQLTNSKTSQSITFLTKRSFTDGTYTFTL</sequence>
<evidence type="ECO:0000259" key="5">
    <source>
        <dbReference type="Pfam" id="PF23860"/>
    </source>
</evidence>
<evidence type="ECO:0000259" key="4">
    <source>
        <dbReference type="Pfam" id="PF05817"/>
    </source>
</evidence>
<feature type="non-terminal residue" evidence="7">
    <location>
        <position position="480"/>
    </location>
</feature>
<evidence type="ECO:0000259" key="6">
    <source>
        <dbReference type="Pfam" id="PF23861"/>
    </source>
</evidence>
<dbReference type="Pfam" id="PF23860">
    <property type="entry name" value="Ribophorin_II_3rd"/>
    <property type="match status" value="1"/>
</dbReference>
<dbReference type="GO" id="GO:0006487">
    <property type="term" value="P:protein N-linked glycosylation"/>
    <property type="evidence" value="ECO:0007669"/>
    <property type="project" value="UniProtKB-UniRule"/>
</dbReference>
<reference evidence="7 8" key="1">
    <citation type="submission" date="2019-07" db="EMBL/GenBank/DDBJ databases">
        <authorList>
            <person name="Jastrzebski P J."/>
            <person name="Paukszto L."/>
            <person name="Jastrzebski P J."/>
        </authorList>
    </citation>
    <scope>NUCLEOTIDE SEQUENCE [LARGE SCALE GENOMIC DNA]</scope>
    <source>
        <strain evidence="7 8">WMS-il1</strain>
    </source>
</reference>
<comment type="subcellular location">
    <subcellularLocation>
        <location evidence="3">Endoplasmic reticulum membrane</location>
        <topology evidence="3">Multi-pass membrane protein</topology>
    </subcellularLocation>
</comment>
<comment type="function">
    <text evidence="3">Subunit of the oligosaccharyl transferase (OST) complex that catalyzes the initial transfer of a defined glycan (Glc(3)Man(9)GlcNAc(2) in eukaryotes) from the lipid carrier dolichol-pyrophosphate to an asparagine residue within an Asn-X-Ser/Thr consensus motif in nascent polypeptide chains, the first step in protein N-glycosylation. N-glycosylation occurs cotranslationally and the complex associates with the Sec61 complex at the channel-forming translocon complex that mediates protein translocation across the endoplasmic reticulum (ER). All subunits are required for a maximal enzyme activity.</text>
</comment>
<dbReference type="Pfam" id="PF05817">
    <property type="entry name" value="Ribophorin_II"/>
    <property type="match status" value="1"/>
</dbReference>